<keyword evidence="2" id="KW-1133">Transmembrane helix</keyword>
<reference evidence="3 4" key="1">
    <citation type="submission" date="2019-08" db="EMBL/GenBank/DDBJ databases">
        <authorList>
            <person name="Liang Q."/>
        </authorList>
    </citation>
    <scope>NUCLEOTIDE SEQUENCE [LARGE SCALE GENOMIC DNA]</scope>
    <source>
        <strain evidence="3 4">V1718</strain>
    </source>
</reference>
<dbReference type="AlphaFoldDB" id="A0A5B8XU05"/>
<protein>
    <submittedName>
        <fullName evidence="3">Uncharacterized protein</fullName>
    </submittedName>
</protein>
<keyword evidence="2" id="KW-0812">Transmembrane</keyword>
<organism evidence="3 4">
    <name type="scientific">Microvenator marinus</name>
    <dbReference type="NCBI Taxonomy" id="2600177"/>
    <lineage>
        <taxon>Bacteria</taxon>
        <taxon>Deltaproteobacteria</taxon>
        <taxon>Bradymonadales</taxon>
        <taxon>Microvenatoraceae</taxon>
        <taxon>Microvenator</taxon>
    </lineage>
</organism>
<keyword evidence="2" id="KW-0472">Membrane</keyword>
<dbReference type="KEGG" id="bbae:FRD01_06410"/>
<evidence type="ECO:0000313" key="4">
    <source>
        <dbReference type="Proteomes" id="UP000321595"/>
    </source>
</evidence>
<dbReference type="EMBL" id="CP042467">
    <property type="protein sequence ID" value="QED26879.1"/>
    <property type="molecule type" value="Genomic_DNA"/>
</dbReference>
<feature type="transmembrane region" description="Helical" evidence="2">
    <location>
        <begin position="166"/>
        <end position="188"/>
    </location>
</feature>
<evidence type="ECO:0000313" key="3">
    <source>
        <dbReference type="EMBL" id="QED26879.1"/>
    </source>
</evidence>
<feature type="compositionally biased region" description="Acidic residues" evidence="1">
    <location>
        <begin position="51"/>
        <end position="71"/>
    </location>
</feature>
<keyword evidence="4" id="KW-1185">Reference proteome</keyword>
<sequence>MSTYTLHKILNPPFRSHDPLRELLDFYSVNGYTALTQIEGELPESFREPLVQEDEGDDEPESPESEIESPEEGLSSIKLFRGKKGASIWSSDMTELYAEVRVEALSSGIKISYEVETTLQHFTQEDRDFWDREVANAEKFLTGKVDQPIDWRGNESIRVEAQQKEILFFGVKAMVVTMAVVFLAQFFAC</sequence>
<evidence type="ECO:0000256" key="1">
    <source>
        <dbReference type="SAM" id="MobiDB-lite"/>
    </source>
</evidence>
<proteinExistence type="predicted"/>
<dbReference type="Proteomes" id="UP000321595">
    <property type="component" value="Chromosome"/>
</dbReference>
<evidence type="ECO:0000256" key="2">
    <source>
        <dbReference type="SAM" id="Phobius"/>
    </source>
</evidence>
<name>A0A5B8XU05_9DELT</name>
<gene>
    <name evidence="3" type="ORF">FRD01_06410</name>
</gene>
<feature type="region of interest" description="Disordered" evidence="1">
    <location>
        <begin position="51"/>
        <end position="73"/>
    </location>
</feature>
<accession>A0A5B8XU05</accession>
<dbReference type="RefSeq" id="WP_146958564.1">
    <property type="nucleotide sequence ID" value="NZ_CP042467.1"/>
</dbReference>